<reference evidence="2 3" key="1">
    <citation type="submission" date="2017-12" db="EMBL/GenBank/DDBJ databases">
        <title>Gene loss provides genomic basis for host adaptation in cereal stripe rust fungi.</title>
        <authorList>
            <person name="Xia C."/>
        </authorList>
    </citation>
    <scope>NUCLEOTIDE SEQUENCE [LARGE SCALE GENOMIC DNA]</scope>
    <source>
        <strain evidence="2 3">93TX-2</strain>
    </source>
</reference>
<comment type="caution">
    <text evidence="2">The sequence shown here is derived from an EMBL/GenBank/DDBJ whole genome shotgun (WGS) entry which is preliminary data.</text>
</comment>
<protein>
    <submittedName>
        <fullName evidence="2">Uncharacterized protein</fullName>
    </submittedName>
</protein>
<reference evidence="3" key="3">
    <citation type="journal article" date="2018" name="Mol. Plant Microbe Interact.">
        <title>Genome sequence resources for the wheat stripe rust pathogen (Puccinia striiformis f. sp. tritici) and the barley stripe rust pathogen (Puccinia striiformis f. sp. hordei).</title>
        <authorList>
            <person name="Xia C."/>
            <person name="Wang M."/>
            <person name="Yin C."/>
            <person name="Cornejo O.E."/>
            <person name="Hulbert S.H."/>
            <person name="Chen X."/>
        </authorList>
    </citation>
    <scope>NUCLEOTIDE SEQUENCE [LARGE SCALE GENOMIC DNA]</scope>
    <source>
        <strain evidence="3">93TX-2</strain>
    </source>
</reference>
<gene>
    <name evidence="2" type="ORF">PSHT_12043</name>
</gene>
<sequence length="448" mass="49558">MADSKSSTQSSLRVKSTMVSNEELQPISHSAPLPAEGRSIQPTQEVATRLTPAHSLGQPLRTNLTVPIYLSYELWLANPRALRTAQGTRCNRSDVSVWTEAIGPRKEVYIEVVPHTIRWHQMRNNLIDTLESIDKSVGDKVRCNVFAQEATWTATIANNTESDIGGTGRLTGQESWVAFVLAMASPRNDGKRFEIKYSTGVPGIGSHWDDQPVVSEDLCLSVKRLLINPMQTLVRLPRRSNPGGLLDGNNLELIKTLILHYCPSLPSTISDLPVFISPTDTSLCLKLTPSVLQAWAVAIQFDSNNKVDYTHPPTKFACLWEQWPSNLSQHRLIGPQLLAPLGHVVERKITPEIEFLPAGLSFASPVPALGPTIPDLVLMSLDQFLRRACIGPEDIGTRQTIVSNQMLHWTDFRGDKGDLIRQGFNPAAAQLLQVAFENAMDHIRDSTS</sequence>
<dbReference type="Proteomes" id="UP000238274">
    <property type="component" value="Unassembled WGS sequence"/>
</dbReference>
<name>A0A2S4UZA3_9BASI</name>
<proteinExistence type="predicted"/>
<organism evidence="2 3">
    <name type="scientific">Puccinia striiformis</name>
    <dbReference type="NCBI Taxonomy" id="27350"/>
    <lineage>
        <taxon>Eukaryota</taxon>
        <taxon>Fungi</taxon>
        <taxon>Dikarya</taxon>
        <taxon>Basidiomycota</taxon>
        <taxon>Pucciniomycotina</taxon>
        <taxon>Pucciniomycetes</taxon>
        <taxon>Pucciniales</taxon>
        <taxon>Pucciniaceae</taxon>
        <taxon>Puccinia</taxon>
    </lineage>
</organism>
<dbReference type="VEuPathDB" id="FungiDB:PSHT_12043"/>
<reference evidence="3" key="2">
    <citation type="journal article" date="2018" name="BMC Genomics">
        <title>Genomic insights into host adaptation between the wheat stripe rust pathogen (Puccinia striiformis f. sp. tritici) and the barley stripe rust pathogen (Puccinia striiformis f. sp. hordei).</title>
        <authorList>
            <person name="Xia C."/>
            <person name="Wang M."/>
            <person name="Yin C."/>
            <person name="Cornejo O.E."/>
            <person name="Hulbert S.H."/>
            <person name="Chen X."/>
        </authorList>
    </citation>
    <scope>NUCLEOTIDE SEQUENCE [LARGE SCALE GENOMIC DNA]</scope>
    <source>
        <strain evidence="3">93TX-2</strain>
    </source>
</reference>
<evidence type="ECO:0000256" key="1">
    <source>
        <dbReference type="SAM" id="MobiDB-lite"/>
    </source>
</evidence>
<evidence type="ECO:0000313" key="2">
    <source>
        <dbReference type="EMBL" id="POW02596.1"/>
    </source>
</evidence>
<keyword evidence="3" id="KW-1185">Reference proteome</keyword>
<dbReference type="AlphaFoldDB" id="A0A2S4UZA3"/>
<feature type="region of interest" description="Disordered" evidence="1">
    <location>
        <begin position="1"/>
        <end position="36"/>
    </location>
</feature>
<dbReference type="EMBL" id="PKSM01000212">
    <property type="protein sequence ID" value="POW02596.1"/>
    <property type="molecule type" value="Genomic_DNA"/>
</dbReference>
<evidence type="ECO:0000313" key="3">
    <source>
        <dbReference type="Proteomes" id="UP000238274"/>
    </source>
</evidence>
<accession>A0A2S4UZA3</accession>
<feature type="compositionally biased region" description="Polar residues" evidence="1">
    <location>
        <begin position="1"/>
        <end position="23"/>
    </location>
</feature>